<evidence type="ECO:0000313" key="2">
    <source>
        <dbReference type="EMBL" id="KAG5461950.1"/>
    </source>
</evidence>
<name>A0A8H7ZYZ8_9FUNG</name>
<dbReference type="Proteomes" id="UP000673691">
    <property type="component" value="Unassembled WGS sequence"/>
</dbReference>
<accession>A0A8H7ZYZ8</accession>
<organism evidence="2 3">
    <name type="scientific">Olpidium bornovanus</name>
    <dbReference type="NCBI Taxonomy" id="278681"/>
    <lineage>
        <taxon>Eukaryota</taxon>
        <taxon>Fungi</taxon>
        <taxon>Fungi incertae sedis</taxon>
        <taxon>Olpidiomycota</taxon>
        <taxon>Olpidiomycotina</taxon>
        <taxon>Olpidiomycetes</taxon>
        <taxon>Olpidiales</taxon>
        <taxon>Olpidiaceae</taxon>
        <taxon>Olpidium</taxon>
    </lineage>
</organism>
<comment type="caution">
    <text evidence="2">The sequence shown here is derived from an EMBL/GenBank/DDBJ whole genome shotgun (WGS) entry which is preliminary data.</text>
</comment>
<feature type="non-terminal residue" evidence="2">
    <location>
        <position position="529"/>
    </location>
</feature>
<proteinExistence type="predicted"/>
<evidence type="ECO:0000256" key="1">
    <source>
        <dbReference type="SAM" id="MobiDB-lite"/>
    </source>
</evidence>
<evidence type="ECO:0000313" key="3">
    <source>
        <dbReference type="Proteomes" id="UP000673691"/>
    </source>
</evidence>
<dbReference type="EMBL" id="JAEFCI010002870">
    <property type="protein sequence ID" value="KAG5461950.1"/>
    <property type="molecule type" value="Genomic_DNA"/>
</dbReference>
<feature type="region of interest" description="Disordered" evidence="1">
    <location>
        <begin position="50"/>
        <end position="100"/>
    </location>
</feature>
<reference evidence="2 3" key="1">
    <citation type="journal article" name="Sci. Rep.">
        <title>Genome-scale phylogenetic analyses confirm Olpidium as the closest living zoosporic fungus to the non-flagellated, terrestrial fungi.</title>
        <authorList>
            <person name="Chang Y."/>
            <person name="Rochon D."/>
            <person name="Sekimoto S."/>
            <person name="Wang Y."/>
            <person name="Chovatia M."/>
            <person name="Sandor L."/>
            <person name="Salamov A."/>
            <person name="Grigoriev I.V."/>
            <person name="Stajich J.E."/>
            <person name="Spatafora J.W."/>
        </authorList>
    </citation>
    <scope>NUCLEOTIDE SEQUENCE [LARGE SCALE GENOMIC DNA]</scope>
    <source>
        <strain evidence="2">S191</strain>
    </source>
</reference>
<keyword evidence="3" id="KW-1185">Reference proteome</keyword>
<dbReference type="AlphaFoldDB" id="A0A8H7ZYZ8"/>
<gene>
    <name evidence="2" type="ORF">BJ554DRAFT_5782</name>
</gene>
<feature type="compositionally biased region" description="Basic and acidic residues" evidence="1">
    <location>
        <begin position="82"/>
        <end position="98"/>
    </location>
</feature>
<protein>
    <submittedName>
        <fullName evidence="2">Uncharacterized protein</fullName>
    </submittedName>
</protein>
<sequence length="529" mass="58097">MVVQSTESNLDFDVSDVPMIRMERDCERGAKEVGGNSPPVPAAVGTIPEEARRAPARWGDCGSRSARSRGTRLKGAGAAGCQREHEEGRQGQEARPREAAQPGIITGKLTLTLIKGGDLKEFLETYFLEATQRGHQGRPLQLQLEQFLPEKLRKAVATHARTAGELDPEDGAFQQNVTEILLTSFNGTSTGNPADMYLRTFSTRRWQMRQERIEEFALDMVHTYCQYSMAKGWDVAESRRNELLACARLLLMPTGVTCNDAVRLLEPIRSLRNKQSRRACSSVAFPFGPVRAGASAAATGQAASAALRFSTTDVGLSATREPVYQPDRPEPPAGPKPALPPLLLGLNLLAASALPLTPGDVGLAAERGCKPVATVANVSPTERVERHAPDSKSLSSDLFAPTVRYQYRDAKYRARRLVQKAQCALEVYAVETVTLPPGATKIFDLPAKFFTPDERFRLHVVPAHHRVELVSPYEAGQTQVALRNKTKKRIVSFSAAAVILTVRLQREVVSRNPYLTPLEVDQWASLRLE</sequence>